<organism evidence="2 3">
    <name type="scientific">Coccomyxa viridis</name>
    <dbReference type="NCBI Taxonomy" id="1274662"/>
    <lineage>
        <taxon>Eukaryota</taxon>
        <taxon>Viridiplantae</taxon>
        <taxon>Chlorophyta</taxon>
        <taxon>core chlorophytes</taxon>
        <taxon>Trebouxiophyceae</taxon>
        <taxon>Trebouxiophyceae incertae sedis</taxon>
        <taxon>Coccomyxaceae</taxon>
        <taxon>Coccomyxa</taxon>
    </lineage>
</organism>
<name>A0AAV1I0E7_9CHLO</name>
<protein>
    <submittedName>
        <fullName evidence="2">Uncharacterized protein</fullName>
    </submittedName>
</protein>
<feature type="region of interest" description="Disordered" evidence="1">
    <location>
        <begin position="159"/>
        <end position="198"/>
    </location>
</feature>
<proteinExistence type="predicted"/>
<dbReference type="Proteomes" id="UP001314263">
    <property type="component" value="Unassembled WGS sequence"/>
</dbReference>
<evidence type="ECO:0000256" key="1">
    <source>
        <dbReference type="SAM" id="MobiDB-lite"/>
    </source>
</evidence>
<comment type="caution">
    <text evidence="2">The sequence shown here is derived from an EMBL/GenBank/DDBJ whole genome shotgun (WGS) entry which is preliminary data.</text>
</comment>
<evidence type="ECO:0000313" key="3">
    <source>
        <dbReference type="Proteomes" id="UP001314263"/>
    </source>
</evidence>
<evidence type="ECO:0000313" key="2">
    <source>
        <dbReference type="EMBL" id="CAK0762338.1"/>
    </source>
</evidence>
<gene>
    <name evidence="2" type="ORF">CVIRNUC_002947</name>
</gene>
<sequence length="431" mass="46731">MGFQQKTCSDRLQVPPDHDADVEDVVVYADGSSVKERRLQVQVNQEEPKLRTHAGRNYADLQQQLLSSRATAEAEEQTARSTHQGMLGDTVRVNLHKHFEQSVASNGALSLQKLLAGSDYGKKAANSRAQEQGFSTDSAHTVCQQEGLKHTPKHLADDTARCLDQPPRSPATEQKPLTGTRGRQRYHASAQRAPSKANFAIRELPPAGLGLKASLQQLKGAASSLKAQGRRQQADEDLIVLGNEREEGPSVLPMASPGPSPLQAVAQTHRPTEGLEEDPSKAAGGMSTQRRFLASVLKAGKRQLQSNQVLVPKRTARAAGMSGLLTTQLHSMLQQEEHMSARGDGRAFLEVLITQREQQGNTVTCRCKVLSDSDAVKSVIALFRCDMAVETTVGSTITICSPWRECTLAGIEDSVIFVLAARSDLHTPGRS</sequence>
<keyword evidence="3" id="KW-1185">Reference proteome</keyword>
<accession>A0AAV1I0E7</accession>
<dbReference type="EMBL" id="CAUYUE010000004">
    <property type="protein sequence ID" value="CAK0762338.1"/>
    <property type="molecule type" value="Genomic_DNA"/>
</dbReference>
<dbReference type="AlphaFoldDB" id="A0AAV1I0E7"/>
<feature type="region of interest" description="Disordered" evidence="1">
    <location>
        <begin position="1"/>
        <end position="21"/>
    </location>
</feature>
<reference evidence="2 3" key="1">
    <citation type="submission" date="2023-10" db="EMBL/GenBank/DDBJ databases">
        <authorList>
            <person name="Maclean D."/>
            <person name="Macfadyen A."/>
        </authorList>
    </citation>
    <scope>NUCLEOTIDE SEQUENCE [LARGE SCALE GENOMIC DNA]</scope>
</reference>